<dbReference type="OrthoDB" id="9802488at2759"/>
<dbReference type="Proteomes" id="UP000299102">
    <property type="component" value="Unassembled WGS sequence"/>
</dbReference>
<dbReference type="AlphaFoldDB" id="A0A4C1YJZ6"/>
<gene>
    <name evidence="1" type="ORF">EVAR_52436_1</name>
</gene>
<reference evidence="1 2" key="1">
    <citation type="journal article" date="2019" name="Commun. Biol.">
        <title>The bagworm genome reveals a unique fibroin gene that provides high tensile strength.</title>
        <authorList>
            <person name="Kono N."/>
            <person name="Nakamura H."/>
            <person name="Ohtoshi R."/>
            <person name="Tomita M."/>
            <person name="Numata K."/>
            <person name="Arakawa K."/>
        </authorList>
    </citation>
    <scope>NUCLEOTIDE SEQUENCE [LARGE SCALE GENOMIC DNA]</scope>
</reference>
<accession>A0A4C1YJZ6</accession>
<dbReference type="EMBL" id="BGZK01001300">
    <property type="protein sequence ID" value="GBP76701.1"/>
    <property type="molecule type" value="Genomic_DNA"/>
</dbReference>
<evidence type="ECO:0000313" key="2">
    <source>
        <dbReference type="Proteomes" id="UP000299102"/>
    </source>
</evidence>
<keyword evidence="2" id="KW-1185">Reference proteome</keyword>
<proteinExistence type="predicted"/>
<comment type="caution">
    <text evidence="1">The sequence shown here is derived from an EMBL/GenBank/DDBJ whole genome shotgun (WGS) entry which is preliminary data.</text>
</comment>
<evidence type="ECO:0000313" key="1">
    <source>
        <dbReference type="EMBL" id="GBP76701.1"/>
    </source>
</evidence>
<name>A0A4C1YJZ6_EUMVA</name>
<protein>
    <submittedName>
        <fullName evidence="1">Uncharacterized protein</fullName>
    </submittedName>
</protein>
<sequence>MKNLHQLDRRLTKTIKPICPITNRAGARCYDAPAWAEAIADYLEEQFKPQPTCHLSNDAGTLRACGRGERALLKRLDPFLSPRKEQYGFRTGHSITLQLLRVLILPSVRDKLRMVHGGRVPGYGEDLQQSMARRPTP</sequence>
<organism evidence="1 2">
    <name type="scientific">Eumeta variegata</name>
    <name type="common">Bagworm moth</name>
    <name type="synonym">Eumeta japonica</name>
    <dbReference type="NCBI Taxonomy" id="151549"/>
    <lineage>
        <taxon>Eukaryota</taxon>
        <taxon>Metazoa</taxon>
        <taxon>Ecdysozoa</taxon>
        <taxon>Arthropoda</taxon>
        <taxon>Hexapoda</taxon>
        <taxon>Insecta</taxon>
        <taxon>Pterygota</taxon>
        <taxon>Neoptera</taxon>
        <taxon>Endopterygota</taxon>
        <taxon>Lepidoptera</taxon>
        <taxon>Glossata</taxon>
        <taxon>Ditrysia</taxon>
        <taxon>Tineoidea</taxon>
        <taxon>Psychidae</taxon>
        <taxon>Oiketicinae</taxon>
        <taxon>Eumeta</taxon>
    </lineage>
</organism>